<dbReference type="SMART" id="SM00487">
    <property type="entry name" value="DEXDc"/>
    <property type="match status" value="1"/>
</dbReference>
<keyword evidence="1" id="KW-0547">Nucleotide-binding</keyword>
<feature type="domain" description="Helicase ATP-binding" evidence="5">
    <location>
        <begin position="277"/>
        <end position="450"/>
    </location>
</feature>
<dbReference type="InterPro" id="IPR050615">
    <property type="entry name" value="ATP-dep_DNA_Helicase"/>
</dbReference>
<evidence type="ECO:0000256" key="3">
    <source>
        <dbReference type="ARBA" id="ARBA00022806"/>
    </source>
</evidence>
<gene>
    <name evidence="6" type="ORF">OS145_02880</name>
</gene>
<dbReference type="SUPFAM" id="SSF52540">
    <property type="entry name" value="P-loop containing nucleoside triphosphate hydrolases"/>
    <property type="match status" value="1"/>
</dbReference>
<dbReference type="Gene3D" id="3.30.870.10">
    <property type="entry name" value="Endonuclease Chain A"/>
    <property type="match status" value="1"/>
</dbReference>
<dbReference type="InterPro" id="IPR014001">
    <property type="entry name" value="Helicase_ATP-bd"/>
</dbReference>
<sequence>MDSTLEEISELKAIYFPSEVKVDTELFLPVAAESSVIDCMVGYFSSNFLSELAVTISTYLKNKHRSKLRFVVSPNLEADDVAKIIEANEKGQSYFNILFPDLEVNAEDLKSRSQEALAYLLYQQRVNIKIALKRNGIFHTKCWLFSVNGKDACIHGSSNATKGGLFNNFEQLVLSRSWMSSESAEICQELRLKFESIWSGDEQDIQTLTINEDTFNDIAKFVRKKSTALTDREIDSVLVEMSEQELRPYEKAPAQLQVPSFVKVDSGDFQHQGEAIRAWQKNSSKGILSIATGGGKTYTSLVAASRLQKSPEVSKLMIIVAVPTKTLMSQWERDIRDFNITPFNTSGISFSEIKSGFKNALRRLRLDVSDTEVVIVTHNLIGKGNLNQLIDSVSGKTALMIIADEVHNLGSEASQRGLTQKFDYRMGLSATHVRQFDEEGTDFLISYFGEVVYEFSLKDAIGKCLVPYNYYPHIVFLNAEEQDEFEALTYEINKLSFAQEEPSESVHRKRWEALCRKRRVLIESCSAKVSELHRILKSKDYSIKRALIFCTDKKPDQLEAVNSILLDAGVKFHQVTQAETASSQTLKDTLRLFATGDLDVLTSKRVLDEGFNVPQIETAFLLASNTVYRQWIQRLGRILRKSERTQKSIAHLHDFIVLPTPKKSSDNVDGDLSSLLKGELKRVSYFSELSSNYTAKDGGGKAVTKILELLGAL</sequence>
<name>A0ABP2CXL5_9GAMM</name>
<dbReference type="PANTHER" id="PTHR11274">
    <property type="entry name" value="RAD25/XP-B DNA REPAIR HELICASE"/>
    <property type="match status" value="1"/>
</dbReference>
<accession>A0ABP2CXL5</accession>
<dbReference type="Pfam" id="PF04851">
    <property type="entry name" value="ResIII"/>
    <property type="match status" value="1"/>
</dbReference>
<dbReference type="PANTHER" id="PTHR11274:SF0">
    <property type="entry name" value="GENERAL TRANSCRIPTION AND DNA REPAIR FACTOR IIH HELICASE SUBUNIT XPB"/>
    <property type="match status" value="1"/>
</dbReference>
<protein>
    <submittedName>
        <fullName evidence="6">DNA repair helicase</fullName>
    </submittedName>
</protein>
<dbReference type="InterPro" id="IPR025202">
    <property type="entry name" value="PLD-like_dom"/>
</dbReference>
<dbReference type="Proteomes" id="UP000016543">
    <property type="component" value="Unassembled WGS sequence"/>
</dbReference>
<evidence type="ECO:0000256" key="1">
    <source>
        <dbReference type="ARBA" id="ARBA00022741"/>
    </source>
</evidence>
<evidence type="ECO:0000256" key="4">
    <source>
        <dbReference type="ARBA" id="ARBA00022840"/>
    </source>
</evidence>
<organism evidence="6 7">
    <name type="scientific">Idiomarina baltica OS145</name>
    <dbReference type="NCBI Taxonomy" id="314276"/>
    <lineage>
        <taxon>Bacteria</taxon>
        <taxon>Pseudomonadati</taxon>
        <taxon>Pseudomonadota</taxon>
        <taxon>Gammaproteobacteria</taxon>
        <taxon>Alteromonadales</taxon>
        <taxon>Idiomarinaceae</taxon>
        <taxon>Idiomarina</taxon>
    </lineage>
</organism>
<evidence type="ECO:0000313" key="6">
    <source>
        <dbReference type="EMBL" id="EAQ33278.1"/>
    </source>
</evidence>
<evidence type="ECO:0000259" key="5">
    <source>
        <dbReference type="PROSITE" id="PS51192"/>
    </source>
</evidence>
<dbReference type="Gene3D" id="3.40.50.300">
    <property type="entry name" value="P-loop containing nucleotide triphosphate hydrolases"/>
    <property type="match status" value="2"/>
</dbReference>
<dbReference type="GO" id="GO:0004386">
    <property type="term" value="F:helicase activity"/>
    <property type="evidence" value="ECO:0007669"/>
    <property type="project" value="UniProtKB-KW"/>
</dbReference>
<evidence type="ECO:0000313" key="7">
    <source>
        <dbReference type="Proteomes" id="UP000016543"/>
    </source>
</evidence>
<dbReference type="Pfam" id="PF00271">
    <property type="entry name" value="Helicase_C"/>
    <property type="match status" value="1"/>
</dbReference>
<dbReference type="Pfam" id="PF13091">
    <property type="entry name" value="PLDc_2"/>
    <property type="match status" value="1"/>
</dbReference>
<evidence type="ECO:0000256" key="2">
    <source>
        <dbReference type="ARBA" id="ARBA00022801"/>
    </source>
</evidence>
<dbReference type="PROSITE" id="PS51192">
    <property type="entry name" value="HELICASE_ATP_BIND_1"/>
    <property type="match status" value="1"/>
</dbReference>
<keyword evidence="3 6" id="KW-0347">Helicase</keyword>
<keyword evidence="7" id="KW-1185">Reference proteome</keyword>
<keyword evidence="2" id="KW-0378">Hydrolase</keyword>
<comment type="caution">
    <text evidence="6">The sequence shown here is derived from an EMBL/GenBank/DDBJ whole genome shotgun (WGS) entry which is preliminary data.</text>
</comment>
<dbReference type="InterPro" id="IPR027417">
    <property type="entry name" value="P-loop_NTPase"/>
</dbReference>
<reference evidence="6 7" key="1">
    <citation type="submission" date="2006-01" db="EMBL/GenBank/DDBJ databases">
        <authorList>
            <person name="Brettar I."/>
            <person name="Hofle M."/>
            <person name="Ferriera S."/>
            <person name="Johnson J."/>
            <person name="Kravitz S."/>
            <person name="Halpern A."/>
            <person name="Remington K."/>
            <person name="Beeson K."/>
            <person name="Tran B."/>
            <person name="Rogers Y.-H."/>
            <person name="Friedman R."/>
            <person name="Venter J.C."/>
        </authorList>
    </citation>
    <scope>NUCLEOTIDE SEQUENCE [LARGE SCALE GENOMIC DNA]</scope>
    <source>
        <strain evidence="6 7">OS145</strain>
    </source>
</reference>
<dbReference type="InterPro" id="IPR006935">
    <property type="entry name" value="Helicase/UvrB_N"/>
</dbReference>
<dbReference type="InterPro" id="IPR001650">
    <property type="entry name" value="Helicase_C-like"/>
</dbReference>
<dbReference type="EMBL" id="AAMX01000001">
    <property type="protein sequence ID" value="EAQ33278.1"/>
    <property type="molecule type" value="Genomic_DNA"/>
</dbReference>
<keyword evidence="4" id="KW-0067">ATP-binding</keyword>
<proteinExistence type="predicted"/>
<dbReference type="RefSeq" id="WP_006954035.1">
    <property type="nucleotide sequence ID" value="NZ_AAMX01000001.1"/>
</dbReference>